<sequence>MTDNKKTDRECLPKLATGIRGLDKLLYDGINVNTADGDNNILIVVKGDVEENDKTLLGMQILYGLAQSIESIKNEYTKFEGIVNQPVMYSTYYKTGMLQELFLDYFISSGIQEILRKKASKDNGVVLSSNKYANLLFDCKDIKCKPITPYHNIPFIAIEDKVDSLIGDGIVYYNNRTNSLHFKVEDNDTKFNLIYERKTDLVNLTTCSRCDIDSNRLHTYTGQYAIPFHLIGYEHSKPLIENEITDKELLAIDISDKKNVASNDIDHIFDLLESAKIGVLVVDSKVEIPEHRANIIINLSSRLEGNFLFKTLQITKSDLQDFMPGLHQYKKRDYGIEVYPRLSLYIVERRYLQNSLVYTHASVLNETYQQYQKRQKYYQDTSDNMYEDYEKELDKKENDHFRSIYPKNYMQLVSIDLLNKIFMPLNPLNNLLHKSGEESEFWENEYMYGNAGFVTAVIGEANTYKRFLTFGGIFGSAATKDHTLIILMNKEESMIRRRLTCPARPLRGDMYQECNNCYKYIHFMNICMGNITAEEFLYYLEKQIEVTYDGSLKKRIRRIVIDDMQILDFCFPKLKKAGGLFLAALAEMCRVHDIILYVLCDRNAGMLPALRALADNVVLTKKDEDGHPLVFVEKFAGYSNTPSKMYCGKVKNIYKLFRCVENFDSKDVRTFDFQSNIVELEDMDVNAFMNNEK</sequence>
<dbReference type="RefSeq" id="WP_153089429.1">
    <property type="nucleotide sequence ID" value="NZ_VZAH01000058.1"/>
</dbReference>
<evidence type="ECO:0000313" key="1">
    <source>
        <dbReference type="EMBL" id="MQP13923.1"/>
    </source>
</evidence>
<proteinExistence type="predicted"/>
<organism evidence="1 2">
    <name type="scientific">Segatella copri</name>
    <dbReference type="NCBI Taxonomy" id="165179"/>
    <lineage>
        <taxon>Bacteria</taxon>
        <taxon>Pseudomonadati</taxon>
        <taxon>Bacteroidota</taxon>
        <taxon>Bacteroidia</taxon>
        <taxon>Bacteroidales</taxon>
        <taxon>Prevotellaceae</taxon>
        <taxon>Segatella</taxon>
    </lineage>
</organism>
<gene>
    <name evidence="1" type="ORF">F7D25_05775</name>
</gene>
<dbReference type="InterPro" id="IPR027417">
    <property type="entry name" value="P-loop_NTPase"/>
</dbReference>
<dbReference type="EMBL" id="VZAH01000058">
    <property type="protein sequence ID" value="MQP13923.1"/>
    <property type="molecule type" value="Genomic_DNA"/>
</dbReference>
<dbReference type="AlphaFoldDB" id="A0A6G1VMF1"/>
<dbReference type="Gene3D" id="3.40.50.300">
    <property type="entry name" value="P-loop containing nucleotide triphosphate hydrolases"/>
    <property type="match status" value="1"/>
</dbReference>
<dbReference type="Proteomes" id="UP000477980">
    <property type="component" value="Unassembled WGS sequence"/>
</dbReference>
<comment type="caution">
    <text evidence="1">The sequence shown here is derived from an EMBL/GenBank/DDBJ whole genome shotgun (WGS) entry which is preliminary data.</text>
</comment>
<protein>
    <submittedName>
        <fullName evidence="1">Uncharacterized protein</fullName>
    </submittedName>
</protein>
<reference evidence="1 2" key="1">
    <citation type="submission" date="2019-09" db="EMBL/GenBank/DDBJ databases">
        <title>Distinct polysaccharide growth profiles of human intestinal Prevotella copri isolates.</title>
        <authorList>
            <person name="Fehlner-Peach H."/>
            <person name="Magnabosco C."/>
            <person name="Raghavan V."/>
            <person name="Scher J.U."/>
            <person name="Tett A."/>
            <person name="Cox L.M."/>
            <person name="Gottsegen C."/>
            <person name="Watters A."/>
            <person name="Wiltshire- Gordon J.D."/>
            <person name="Segata N."/>
            <person name="Bonneau R."/>
            <person name="Littman D.R."/>
        </authorList>
    </citation>
    <scope>NUCLEOTIDE SEQUENCE [LARGE SCALE GENOMIC DNA]</scope>
    <source>
        <strain evidence="2">iAA917</strain>
    </source>
</reference>
<name>A0A6G1VMF1_9BACT</name>
<accession>A0A6G1VMF1</accession>
<evidence type="ECO:0000313" key="2">
    <source>
        <dbReference type="Proteomes" id="UP000477980"/>
    </source>
</evidence>
<dbReference type="OrthoDB" id="1092505at2"/>